<accession>A0A418Q6D2</accession>
<organism evidence="2 3">
    <name type="scientific">Corynebacterium falsenii</name>
    <dbReference type="NCBI Taxonomy" id="108486"/>
    <lineage>
        <taxon>Bacteria</taxon>
        <taxon>Bacillati</taxon>
        <taxon>Actinomycetota</taxon>
        <taxon>Actinomycetes</taxon>
        <taxon>Mycobacteriales</taxon>
        <taxon>Corynebacteriaceae</taxon>
        <taxon>Corynebacterium</taxon>
    </lineage>
</organism>
<keyword evidence="3" id="KW-1185">Reference proteome</keyword>
<sequence length="286" mass="31749">MRICVIGNCQAESQRILLDSTGLFDSFRIPPVHEWDELDVHFARTAMADCDVLVTQAIRDDYRGLPCGDKQLARFLPAHGTVVRYPVLRYSGMNPAITIIRVPQDTSLDPPVVPYHDLHNLAAFAGVARTGSPNFDATMQLFLHELRVREVAHGCVEISDVVAAAPRWHTVNHPDNATLMELARRVARRILEVSAGYSASGAEAALPQVHDPGRELLGGIDAPEDPQATAHWGVDNPRTAWVDHGTDIPVDQVWEAQREFYRQYPDAVTEGLRRHAPMLRALGYDA</sequence>
<evidence type="ECO:0000259" key="1">
    <source>
        <dbReference type="Pfam" id="PF18588"/>
    </source>
</evidence>
<proteinExistence type="predicted"/>
<dbReference type="STRING" id="1451189.CFAL_02010"/>
<comment type="caution">
    <text evidence="2">The sequence shown here is derived from an EMBL/GenBank/DDBJ whole genome shotgun (WGS) entry which is preliminary data.</text>
</comment>
<dbReference type="Proteomes" id="UP000285278">
    <property type="component" value="Unassembled WGS sequence"/>
</dbReference>
<name>A0A418Q6D2_9CORY</name>
<dbReference type="EMBL" id="QXJK01000008">
    <property type="protein sequence ID" value="RIX34310.1"/>
    <property type="molecule type" value="Genomic_DNA"/>
</dbReference>
<dbReference type="InterPro" id="IPR041307">
    <property type="entry name" value="WcbI"/>
</dbReference>
<dbReference type="OrthoDB" id="3283619at2"/>
<dbReference type="Pfam" id="PF18588">
    <property type="entry name" value="WcbI"/>
    <property type="match status" value="1"/>
</dbReference>
<protein>
    <recommendedName>
        <fullName evidence="1">Polysaccharide biosynthesis enzyme WcbI domain-containing protein</fullName>
    </recommendedName>
</protein>
<dbReference type="Gene3D" id="3.40.50.12080">
    <property type="match status" value="1"/>
</dbReference>
<reference evidence="2 3" key="1">
    <citation type="submission" date="2018-09" db="EMBL/GenBank/DDBJ databases">
        <title>Optimization and identification of Corynebacterium falsenii FN1-14 from fish paste.</title>
        <authorList>
            <person name="Daroonpunt R."/>
            <person name="Tanasupawat S."/>
        </authorList>
    </citation>
    <scope>NUCLEOTIDE SEQUENCE [LARGE SCALE GENOMIC DNA]</scope>
    <source>
        <strain evidence="2 3">FN1-14</strain>
    </source>
</reference>
<evidence type="ECO:0000313" key="3">
    <source>
        <dbReference type="Proteomes" id="UP000285278"/>
    </source>
</evidence>
<evidence type="ECO:0000313" key="2">
    <source>
        <dbReference type="EMBL" id="RIX34310.1"/>
    </source>
</evidence>
<gene>
    <name evidence="2" type="ORF">D3M95_08170</name>
</gene>
<feature type="domain" description="Polysaccharide biosynthesis enzyme WcbI" evidence="1">
    <location>
        <begin position="3"/>
        <end position="190"/>
    </location>
</feature>
<dbReference type="AlphaFoldDB" id="A0A418Q6D2"/>